<dbReference type="RefSeq" id="WP_209455297.1">
    <property type="nucleotide sequence ID" value="NZ_BAAACS010000017.1"/>
</dbReference>
<accession>A0ABS4E6P8</accession>
<keyword evidence="3" id="KW-1185">Reference proteome</keyword>
<dbReference type="PANTHER" id="PTHR38030">
    <property type="entry name" value="PROTOPORPHYRINOGEN IX DEHYDROGENASE [MENAQUINONE]"/>
    <property type="match status" value="1"/>
</dbReference>
<protein>
    <submittedName>
        <fullName evidence="2">Menaquinone-dependent protoporphyrinogen IX oxidase</fullName>
    </submittedName>
</protein>
<organism evidence="2 3">
    <name type="scientific">Metaclostridioides mangenotii</name>
    <dbReference type="NCBI Taxonomy" id="1540"/>
    <lineage>
        <taxon>Bacteria</taxon>
        <taxon>Bacillati</taxon>
        <taxon>Bacillota</taxon>
        <taxon>Clostridia</taxon>
        <taxon>Peptostreptococcales</taxon>
        <taxon>Peptostreptococcaceae</taxon>
        <taxon>Metaclostridioides</taxon>
    </lineage>
</organism>
<dbReference type="Proteomes" id="UP000767291">
    <property type="component" value="Unassembled WGS sequence"/>
</dbReference>
<sequence>MENIAVVYESRYGSTKKYAQWIAQDLGCTLIETKDATVEKLKIFDTIIYGGWLHAGNIKGFKVISKDIDKLKDKNIVVFSVGCSTGEREEDIKAIEEMNFKGLQDIKHFYLRGAFNYKNLNMIDKVMMNILKIKLKGIKEGDRDEDIKGMLEAYINPINFTNKDNVRSLVSYVRNL</sequence>
<name>A0ABS4E6P8_9FIRM</name>
<dbReference type="InterPro" id="IPR052200">
    <property type="entry name" value="Protoporphyrinogen_IX_DH"/>
</dbReference>
<dbReference type="SUPFAM" id="SSF52218">
    <property type="entry name" value="Flavoproteins"/>
    <property type="match status" value="1"/>
</dbReference>
<dbReference type="InterPro" id="IPR029039">
    <property type="entry name" value="Flavoprotein-like_sf"/>
</dbReference>
<evidence type="ECO:0000313" key="3">
    <source>
        <dbReference type="Proteomes" id="UP000767291"/>
    </source>
</evidence>
<dbReference type="PROSITE" id="PS00201">
    <property type="entry name" value="FLAVODOXIN"/>
    <property type="match status" value="1"/>
</dbReference>
<dbReference type="InterPro" id="IPR001226">
    <property type="entry name" value="Flavodoxin_CS"/>
</dbReference>
<dbReference type="Pfam" id="PF12724">
    <property type="entry name" value="Flavodoxin_5"/>
    <property type="match status" value="1"/>
</dbReference>
<evidence type="ECO:0000313" key="2">
    <source>
        <dbReference type="EMBL" id="MBP1853614.1"/>
    </source>
</evidence>
<comment type="caution">
    <text evidence="2">The sequence shown here is derived from an EMBL/GenBank/DDBJ whole genome shotgun (WGS) entry which is preliminary data.</text>
</comment>
<dbReference type="InterPro" id="IPR026816">
    <property type="entry name" value="Flavodoxin_dom"/>
</dbReference>
<reference evidence="2 3" key="1">
    <citation type="submission" date="2021-03" db="EMBL/GenBank/DDBJ databases">
        <title>Genomic Encyclopedia of Type Strains, Phase IV (KMG-IV): sequencing the most valuable type-strain genomes for metagenomic binning, comparative biology and taxonomic classification.</title>
        <authorList>
            <person name="Goeker M."/>
        </authorList>
    </citation>
    <scope>NUCLEOTIDE SEQUENCE [LARGE SCALE GENOMIC DNA]</scope>
    <source>
        <strain evidence="2 3">DSM 1289</strain>
    </source>
</reference>
<gene>
    <name evidence="2" type="ORF">J2Z43_000004</name>
</gene>
<proteinExistence type="predicted"/>
<dbReference type="Gene3D" id="3.40.50.360">
    <property type="match status" value="1"/>
</dbReference>
<evidence type="ECO:0000259" key="1">
    <source>
        <dbReference type="Pfam" id="PF12724"/>
    </source>
</evidence>
<dbReference type="EMBL" id="JAGGJX010000001">
    <property type="protein sequence ID" value="MBP1853614.1"/>
    <property type="molecule type" value="Genomic_DNA"/>
</dbReference>
<dbReference type="PANTHER" id="PTHR38030:SF2">
    <property type="entry name" value="PROTOPORPHYRINOGEN IX DEHYDROGENASE [QUINONE]"/>
    <property type="match status" value="1"/>
</dbReference>
<feature type="domain" description="Flavodoxin" evidence="1">
    <location>
        <begin position="6"/>
        <end position="134"/>
    </location>
</feature>